<evidence type="ECO:0000313" key="1">
    <source>
        <dbReference type="EMBL" id="RBP48237.1"/>
    </source>
</evidence>
<evidence type="ECO:0000313" key="2">
    <source>
        <dbReference type="Proteomes" id="UP000253426"/>
    </source>
</evidence>
<keyword evidence="2" id="KW-1185">Reference proteome</keyword>
<name>A0A366HVX8_9BACT</name>
<accession>A0A366HVX8</accession>
<dbReference type="Proteomes" id="UP000253426">
    <property type="component" value="Unassembled WGS sequence"/>
</dbReference>
<sequence>MPETLKFLILDGHSVIYAWEDLRKLHLKADKRYLAREELLKRMRTLQDMRGERVVVVFDGIGSVISDSREKDDVQVFYADAGHTADALIEQLAAKYAGTYAIRVCTADRMIWDGVRASGAHWISPDMLRFEVEQAEGEVAKKIGKRR</sequence>
<gene>
    <name evidence="1" type="ORF">DES53_1011038</name>
</gene>
<comment type="caution">
    <text evidence="1">The sequence shown here is derived from an EMBL/GenBank/DDBJ whole genome shotgun (WGS) entry which is preliminary data.</text>
</comment>
<dbReference type="InterPro" id="IPR010298">
    <property type="entry name" value="YacP-like"/>
</dbReference>
<organism evidence="1 2">
    <name type="scientific">Roseimicrobium gellanilyticum</name>
    <dbReference type="NCBI Taxonomy" id="748857"/>
    <lineage>
        <taxon>Bacteria</taxon>
        <taxon>Pseudomonadati</taxon>
        <taxon>Verrucomicrobiota</taxon>
        <taxon>Verrucomicrobiia</taxon>
        <taxon>Verrucomicrobiales</taxon>
        <taxon>Verrucomicrobiaceae</taxon>
        <taxon>Roseimicrobium</taxon>
    </lineage>
</organism>
<dbReference type="OrthoDB" id="9792160at2"/>
<protein>
    <submittedName>
        <fullName evidence="1">Putative RNA-binding protein with PIN domain</fullName>
    </submittedName>
</protein>
<dbReference type="PANTHER" id="PTHR34547">
    <property type="entry name" value="YACP-LIKE NYN DOMAIN PROTEIN"/>
    <property type="match status" value="1"/>
</dbReference>
<dbReference type="Pfam" id="PF05991">
    <property type="entry name" value="NYN_YacP"/>
    <property type="match status" value="1"/>
</dbReference>
<dbReference type="PANTHER" id="PTHR34547:SF1">
    <property type="entry name" value="YACP-LIKE NYN DOMAIN PROTEIN"/>
    <property type="match status" value="1"/>
</dbReference>
<dbReference type="EMBL" id="QNRR01000001">
    <property type="protein sequence ID" value="RBP48237.1"/>
    <property type="molecule type" value="Genomic_DNA"/>
</dbReference>
<reference evidence="1 2" key="1">
    <citation type="submission" date="2018-06" db="EMBL/GenBank/DDBJ databases">
        <title>Genomic Encyclopedia of Type Strains, Phase IV (KMG-IV): sequencing the most valuable type-strain genomes for metagenomic binning, comparative biology and taxonomic classification.</title>
        <authorList>
            <person name="Goeker M."/>
        </authorList>
    </citation>
    <scope>NUCLEOTIDE SEQUENCE [LARGE SCALE GENOMIC DNA]</scope>
    <source>
        <strain evidence="1 2">DSM 25532</strain>
    </source>
</reference>
<proteinExistence type="predicted"/>
<dbReference type="RefSeq" id="WP_113957105.1">
    <property type="nucleotide sequence ID" value="NZ_QNRR01000001.1"/>
</dbReference>
<dbReference type="AlphaFoldDB" id="A0A366HVX8"/>